<dbReference type="AlphaFoldDB" id="A0A1E3Q471"/>
<protein>
    <submittedName>
        <fullName evidence="1">Uncharacterized protein</fullName>
    </submittedName>
</protein>
<name>A0A1E3Q471_LIPST</name>
<dbReference type="PANTHER" id="PTHR35871">
    <property type="entry name" value="EXPRESSED PROTEIN"/>
    <property type="match status" value="1"/>
</dbReference>
<proteinExistence type="predicted"/>
<gene>
    <name evidence="1" type="ORF">LIPSTDRAFT_293584</name>
</gene>
<evidence type="ECO:0000313" key="2">
    <source>
        <dbReference type="Proteomes" id="UP000094385"/>
    </source>
</evidence>
<dbReference type="Proteomes" id="UP000094385">
    <property type="component" value="Unassembled WGS sequence"/>
</dbReference>
<accession>A0A1E3Q471</accession>
<evidence type="ECO:0000313" key="1">
    <source>
        <dbReference type="EMBL" id="ODQ72368.1"/>
    </source>
</evidence>
<sequence>MGILITPPHPDIYYDGHEREDVVEYRERWSKRMMLLRSRMKEFEGDNCETVILPTLTAGEKDVVLVTHDETYFNSNDDKARTWIEKNESIIKKKGQGVGMTVSDFYCACHGSLNANGESVRVILEPGKNRQGHWKSPQMCEQLEHAILVFEKLHPDCLALFLFRPRQQSSGRCR</sequence>
<dbReference type="OrthoDB" id="3047997at2759"/>
<reference evidence="1 2" key="1">
    <citation type="journal article" date="2016" name="Proc. Natl. Acad. Sci. U.S.A.">
        <title>Comparative genomics of biotechnologically important yeasts.</title>
        <authorList>
            <person name="Riley R."/>
            <person name="Haridas S."/>
            <person name="Wolfe K.H."/>
            <person name="Lopes M.R."/>
            <person name="Hittinger C.T."/>
            <person name="Goeker M."/>
            <person name="Salamov A.A."/>
            <person name="Wisecaver J.H."/>
            <person name="Long T.M."/>
            <person name="Calvey C.H."/>
            <person name="Aerts A.L."/>
            <person name="Barry K.W."/>
            <person name="Choi C."/>
            <person name="Clum A."/>
            <person name="Coughlan A.Y."/>
            <person name="Deshpande S."/>
            <person name="Douglass A.P."/>
            <person name="Hanson S.J."/>
            <person name="Klenk H.-P."/>
            <person name="LaButti K.M."/>
            <person name="Lapidus A."/>
            <person name="Lindquist E.A."/>
            <person name="Lipzen A.M."/>
            <person name="Meier-Kolthoff J.P."/>
            <person name="Ohm R.A."/>
            <person name="Otillar R.P."/>
            <person name="Pangilinan J.L."/>
            <person name="Peng Y."/>
            <person name="Rokas A."/>
            <person name="Rosa C.A."/>
            <person name="Scheuner C."/>
            <person name="Sibirny A.A."/>
            <person name="Slot J.C."/>
            <person name="Stielow J.B."/>
            <person name="Sun H."/>
            <person name="Kurtzman C.P."/>
            <person name="Blackwell M."/>
            <person name="Grigoriev I.V."/>
            <person name="Jeffries T.W."/>
        </authorList>
    </citation>
    <scope>NUCLEOTIDE SEQUENCE [LARGE SCALE GENOMIC DNA]</scope>
    <source>
        <strain evidence="1 2">NRRL Y-11557</strain>
    </source>
</reference>
<dbReference type="EMBL" id="KV454295">
    <property type="protein sequence ID" value="ODQ72368.1"/>
    <property type="molecule type" value="Genomic_DNA"/>
</dbReference>
<keyword evidence="2" id="KW-1185">Reference proteome</keyword>
<dbReference type="STRING" id="675824.A0A1E3Q471"/>
<dbReference type="PANTHER" id="PTHR35871:SF1">
    <property type="entry name" value="CXC1-LIKE CYSTEINE CLUSTER ASSOCIATED WITH KDZ TRANSPOSASES DOMAIN-CONTAINING PROTEIN"/>
    <property type="match status" value="1"/>
</dbReference>
<organism evidence="1 2">
    <name type="scientific">Lipomyces starkeyi NRRL Y-11557</name>
    <dbReference type="NCBI Taxonomy" id="675824"/>
    <lineage>
        <taxon>Eukaryota</taxon>
        <taxon>Fungi</taxon>
        <taxon>Dikarya</taxon>
        <taxon>Ascomycota</taxon>
        <taxon>Saccharomycotina</taxon>
        <taxon>Lipomycetes</taxon>
        <taxon>Lipomycetales</taxon>
        <taxon>Lipomycetaceae</taxon>
        <taxon>Lipomyces</taxon>
    </lineage>
</organism>